<organism evidence="2 3">
    <name type="scientific">Haloarchaeobius iranensis</name>
    <dbReference type="NCBI Taxonomy" id="996166"/>
    <lineage>
        <taxon>Archaea</taxon>
        <taxon>Methanobacteriati</taxon>
        <taxon>Methanobacteriota</taxon>
        <taxon>Stenosarchaea group</taxon>
        <taxon>Halobacteria</taxon>
        <taxon>Halobacteriales</taxon>
        <taxon>Halorubellaceae</taxon>
        <taxon>Haloarchaeobius</taxon>
    </lineage>
</organism>
<name>A0A1G9WHZ2_9EURY</name>
<dbReference type="STRING" id="996166.SAMN05192554_10871"/>
<reference evidence="2 3" key="1">
    <citation type="submission" date="2016-10" db="EMBL/GenBank/DDBJ databases">
        <authorList>
            <person name="de Groot N.N."/>
        </authorList>
    </citation>
    <scope>NUCLEOTIDE SEQUENCE [LARGE SCALE GENOMIC DNA]</scope>
    <source>
        <strain evidence="3">EB21,IBRC-M 10013,KCTC 4048</strain>
    </source>
</reference>
<accession>A0A1G9WHZ2</accession>
<dbReference type="Pfam" id="PF23928">
    <property type="entry name" value="DUF7266"/>
    <property type="match status" value="1"/>
</dbReference>
<keyword evidence="1" id="KW-0472">Membrane</keyword>
<sequence length="178" mass="18292">MIRQPTDDRGVSIALTHVLTIGITTILVAGLLLGASGLLEERKTGAAQTELRTLGNRMAEDVANVGHEADGTSGTIVLQTNHPAQVSGSGYSVSLYGTSAPECGTYESDSDVACLVMESPQANVQIIVPFRSTTPITESSVSGGDFFVVYDGSTISISGQRSPAVAPPSVPQVSEVGG</sequence>
<feature type="transmembrane region" description="Helical" evidence="1">
    <location>
        <begin position="12"/>
        <end position="33"/>
    </location>
</feature>
<keyword evidence="1" id="KW-1133">Transmembrane helix</keyword>
<protein>
    <submittedName>
        <fullName evidence="2">Uncharacterized protein</fullName>
    </submittedName>
</protein>
<dbReference type="EMBL" id="FNIA01000008">
    <property type="protein sequence ID" value="SDM83873.1"/>
    <property type="molecule type" value="Genomic_DNA"/>
</dbReference>
<gene>
    <name evidence="2" type="ORF">SAMN05192554_10871</name>
</gene>
<keyword evidence="3" id="KW-1185">Reference proteome</keyword>
<dbReference type="RefSeq" id="WP_089732936.1">
    <property type="nucleotide sequence ID" value="NZ_FNIA01000008.1"/>
</dbReference>
<proteinExistence type="predicted"/>
<keyword evidence="1" id="KW-0812">Transmembrane</keyword>
<evidence type="ECO:0000313" key="3">
    <source>
        <dbReference type="Proteomes" id="UP000199370"/>
    </source>
</evidence>
<dbReference type="AlphaFoldDB" id="A0A1G9WHZ2"/>
<dbReference type="OrthoDB" id="226715at2157"/>
<dbReference type="Proteomes" id="UP000199370">
    <property type="component" value="Unassembled WGS sequence"/>
</dbReference>
<dbReference type="InterPro" id="IPR055690">
    <property type="entry name" value="DUF7266"/>
</dbReference>
<evidence type="ECO:0000313" key="2">
    <source>
        <dbReference type="EMBL" id="SDM83873.1"/>
    </source>
</evidence>
<evidence type="ECO:0000256" key="1">
    <source>
        <dbReference type="SAM" id="Phobius"/>
    </source>
</evidence>